<evidence type="ECO:0000256" key="2">
    <source>
        <dbReference type="ARBA" id="ARBA00022857"/>
    </source>
</evidence>
<sequence length="244" mass="26016">MSLQLRRLLPEPGTATPAEAAAHLAGRETLVLNMVASLDGHTELRGRSGGIRGGQGDRELFHALRAHADAILVGTGTLRAERYGGWIRDERRREMRRAAGLGDEPVGATLTRRGEVPWGIPLFAESRSRVLVYTGARVDVPAETTADVEVVVLDDPDPAVVVADLRARGLRSILCEGGATLNAALLRAGVVDELHVALAPQLVGGADPLTVVAGELGDDRLLDLLDAYEYENALLLRYRVAAGL</sequence>
<evidence type="ECO:0000259" key="4">
    <source>
        <dbReference type="Pfam" id="PF01872"/>
    </source>
</evidence>
<dbReference type="Proteomes" id="UP001162834">
    <property type="component" value="Chromosome"/>
</dbReference>
<dbReference type="Pfam" id="PF01872">
    <property type="entry name" value="RibD_C"/>
    <property type="match status" value="1"/>
</dbReference>
<evidence type="ECO:0000256" key="3">
    <source>
        <dbReference type="ARBA" id="ARBA00023002"/>
    </source>
</evidence>
<dbReference type="SUPFAM" id="SSF53597">
    <property type="entry name" value="Dihydrofolate reductase-like"/>
    <property type="match status" value="1"/>
</dbReference>
<gene>
    <name evidence="5" type="ORF">DSM104329_01355</name>
</gene>
<proteinExistence type="predicted"/>
<comment type="pathway">
    <text evidence="1">Cofactor biosynthesis; riboflavin biosynthesis.</text>
</comment>
<accession>A0A9E6XWF8</accession>
<keyword evidence="3" id="KW-0560">Oxidoreductase</keyword>
<keyword evidence="2" id="KW-0521">NADP</keyword>
<dbReference type="PANTHER" id="PTHR38011:SF7">
    <property type="entry name" value="2,5-DIAMINO-6-RIBOSYLAMINO-4(3H)-PYRIMIDINONE 5'-PHOSPHATE REDUCTASE"/>
    <property type="match status" value="1"/>
</dbReference>
<dbReference type="InterPro" id="IPR002734">
    <property type="entry name" value="RibDG_C"/>
</dbReference>
<dbReference type="InterPro" id="IPR024072">
    <property type="entry name" value="DHFR-like_dom_sf"/>
</dbReference>
<organism evidence="5 6">
    <name type="scientific">Capillimicrobium parvum</name>
    <dbReference type="NCBI Taxonomy" id="2884022"/>
    <lineage>
        <taxon>Bacteria</taxon>
        <taxon>Bacillati</taxon>
        <taxon>Actinomycetota</taxon>
        <taxon>Thermoleophilia</taxon>
        <taxon>Solirubrobacterales</taxon>
        <taxon>Capillimicrobiaceae</taxon>
        <taxon>Capillimicrobium</taxon>
    </lineage>
</organism>
<dbReference type="KEGG" id="sbae:DSM104329_01355"/>
<protein>
    <recommendedName>
        <fullName evidence="4">Bacterial bifunctional deaminase-reductase C-terminal domain-containing protein</fullName>
    </recommendedName>
</protein>
<reference evidence="5" key="1">
    <citation type="journal article" date="2022" name="Int. J. Syst. Evol. Microbiol.">
        <title>Pseudomonas aegrilactucae sp. nov. and Pseudomonas morbosilactucae sp. nov., pathogens causing bacterial rot of lettuce in Japan.</title>
        <authorList>
            <person name="Sawada H."/>
            <person name="Fujikawa T."/>
            <person name="Satou M."/>
        </authorList>
    </citation>
    <scope>NUCLEOTIDE SEQUENCE</scope>
    <source>
        <strain evidence="5">0166_1</strain>
    </source>
</reference>
<dbReference type="AlphaFoldDB" id="A0A9E6XWF8"/>
<dbReference type="GO" id="GO:0008703">
    <property type="term" value="F:5-amino-6-(5-phosphoribosylamino)uracil reductase activity"/>
    <property type="evidence" value="ECO:0007669"/>
    <property type="project" value="InterPro"/>
</dbReference>
<evidence type="ECO:0000313" key="5">
    <source>
        <dbReference type="EMBL" id="UGS34971.1"/>
    </source>
</evidence>
<name>A0A9E6XWF8_9ACTN</name>
<dbReference type="RefSeq" id="WP_259314636.1">
    <property type="nucleotide sequence ID" value="NZ_CP087164.1"/>
</dbReference>
<evidence type="ECO:0000313" key="6">
    <source>
        <dbReference type="Proteomes" id="UP001162834"/>
    </source>
</evidence>
<dbReference type="Gene3D" id="3.40.430.10">
    <property type="entry name" value="Dihydrofolate Reductase, subunit A"/>
    <property type="match status" value="1"/>
</dbReference>
<keyword evidence="6" id="KW-1185">Reference proteome</keyword>
<dbReference type="EMBL" id="CP087164">
    <property type="protein sequence ID" value="UGS34971.1"/>
    <property type="molecule type" value="Genomic_DNA"/>
</dbReference>
<dbReference type="InterPro" id="IPR050765">
    <property type="entry name" value="Riboflavin_Biosynth_HTPR"/>
</dbReference>
<dbReference type="PANTHER" id="PTHR38011">
    <property type="entry name" value="DIHYDROFOLATE REDUCTASE FAMILY PROTEIN (AFU_ORTHOLOGUE AFUA_8G06820)"/>
    <property type="match status" value="1"/>
</dbReference>
<feature type="domain" description="Bacterial bifunctional deaminase-reductase C-terminal" evidence="4">
    <location>
        <begin position="29"/>
        <end position="231"/>
    </location>
</feature>
<evidence type="ECO:0000256" key="1">
    <source>
        <dbReference type="ARBA" id="ARBA00005104"/>
    </source>
</evidence>
<dbReference type="GO" id="GO:0009231">
    <property type="term" value="P:riboflavin biosynthetic process"/>
    <property type="evidence" value="ECO:0007669"/>
    <property type="project" value="InterPro"/>
</dbReference>